<dbReference type="Pfam" id="PF13442">
    <property type="entry name" value="Cytochrome_CBB3"/>
    <property type="match status" value="1"/>
</dbReference>
<dbReference type="Gene3D" id="1.10.760.10">
    <property type="entry name" value="Cytochrome c-like domain"/>
    <property type="match status" value="1"/>
</dbReference>
<dbReference type="PRINTS" id="PR00605">
    <property type="entry name" value="CYTCHROMECIC"/>
</dbReference>
<comment type="caution">
    <text evidence="10">The sequence shown here is derived from an EMBL/GenBank/DDBJ whole genome shotgun (WGS) entry which is preliminary data.</text>
</comment>
<evidence type="ECO:0000256" key="8">
    <source>
        <dbReference type="SAM" id="Phobius"/>
    </source>
</evidence>
<keyword evidence="2 6" id="KW-0349">Heme</keyword>
<reference evidence="10 11" key="1">
    <citation type="submission" date="2024-02" db="EMBL/GenBank/DDBJ databases">
        <title>A novel Gemmatimonadota bacterium.</title>
        <authorList>
            <person name="Du Z.-J."/>
            <person name="Ye Y.-Q."/>
        </authorList>
    </citation>
    <scope>NUCLEOTIDE SEQUENCE [LARGE SCALE GENOMIC DNA]</scope>
    <source>
        <strain evidence="10 11">DH-20</strain>
    </source>
</reference>
<dbReference type="InterPro" id="IPR038414">
    <property type="entry name" value="CcoP_N_sf"/>
</dbReference>
<proteinExistence type="predicted"/>
<sequence length="212" mass="22477">MSKENDRLLGHADEADGIDEYDNPLPDWWLGLFWLTIVWGIAYAVHYHFIADRSQEKALAAEMAAAEARWPEQARAELEFAYSVEAAAAGEAVYTQNCAPCHAAGLEGLIGPSFLDEEWIHGGAPTEVIRVIREGVLTKGMVAWDGILSPEQINDVAAYILSKNAEATGRPIDAVLAVPEGGAAGAETGDPAESGDDAESDSAAAPAGERDG</sequence>
<feature type="domain" description="Cytochrome c" evidence="9">
    <location>
        <begin position="85"/>
        <end position="164"/>
    </location>
</feature>
<evidence type="ECO:0000313" key="11">
    <source>
        <dbReference type="Proteomes" id="UP001484239"/>
    </source>
</evidence>
<evidence type="ECO:0000256" key="7">
    <source>
        <dbReference type="SAM" id="MobiDB-lite"/>
    </source>
</evidence>
<dbReference type="SUPFAM" id="SSF46626">
    <property type="entry name" value="Cytochrome c"/>
    <property type="match status" value="1"/>
</dbReference>
<feature type="region of interest" description="Disordered" evidence="7">
    <location>
        <begin position="179"/>
        <end position="212"/>
    </location>
</feature>
<keyword evidence="8" id="KW-0812">Transmembrane</keyword>
<evidence type="ECO:0000313" key="10">
    <source>
        <dbReference type="EMBL" id="MEK9502821.1"/>
    </source>
</evidence>
<feature type="transmembrane region" description="Helical" evidence="8">
    <location>
        <begin position="28"/>
        <end position="49"/>
    </location>
</feature>
<dbReference type="Pfam" id="PF14715">
    <property type="entry name" value="FixP_N"/>
    <property type="match status" value="1"/>
</dbReference>
<keyword evidence="8" id="KW-0472">Membrane</keyword>
<dbReference type="RefSeq" id="WP_405281044.1">
    <property type="nucleotide sequence ID" value="NZ_CP144380.1"/>
</dbReference>
<evidence type="ECO:0000256" key="2">
    <source>
        <dbReference type="ARBA" id="ARBA00022617"/>
    </source>
</evidence>
<keyword evidence="11" id="KW-1185">Reference proteome</keyword>
<dbReference type="InterPro" id="IPR009056">
    <property type="entry name" value="Cyt_c-like_dom"/>
</dbReference>
<evidence type="ECO:0000256" key="6">
    <source>
        <dbReference type="PROSITE-ProRule" id="PRU00433"/>
    </source>
</evidence>
<dbReference type="InterPro" id="IPR032858">
    <property type="entry name" value="CcoP_N"/>
</dbReference>
<accession>A0ABU9EE48</accession>
<keyword evidence="4" id="KW-0249">Electron transport</keyword>
<organism evidence="10 11">
    <name type="scientific">Gaopeijia maritima</name>
    <dbReference type="NCBI Taxonomy" id="3119007"/>
    <lineage>
        <taxon>Bacteria</taxon>
        <taxon>Pseudomonadati</taxon>
        <taxon>Gemmatimonadota</taxon>
        <taxon>Longimicrobiia</taxon>
        <taxon>Gaopeijiales</taxon>
        <taxon>Gaopeijiaceae</taxon>
        <taxon>Gaopeijia</taxon>
    </lineage>
</organism>
<dbReference type="Gene3D" id="6.10.280.130">
    <property type="match status" value="1"/>
</dbReference>
<dbReference type="PANTHER" id="PTHR33751">
    <property type="entry name" value="CBB3-TYPE CYTOCHROME C OXIDASE SUBUNIT FIXP"/>
    <property type="match status" value="1"/>
</dbReference>
<gene>
    <name evidence="10" type="ORF">WI372_17625</name>
</gene>
<dbReference type="InterPro" id="IPR050597">
    <property type="entry name" value="Cytochrome_c_Oxidase_Subunit"/>
</dbReference>
<keyword evidence="3 6" id="KW-0479">Metal-binding</keyword>
<keyword evidence="1" id="KW-0813">Transport</keyword>
<feature type="compositionally biased region" description="Low complexity" evidence="7">
    <location>
        <begin position="201"/>
        <end position="212"/>
    </location>
</feature>
<evidence type="ECO:0000256" key="5">
    <source>
        <dbReference type="ARBA" id="ARBA00023004"/>
    </source>
</evidence>
<dbReference type="EMBL" id="JBBHLI010000015">
    <property type="protein sequence ID" value="MEK9502821.1"/>
    <property type="molecule type" value="Genomic_DNA"/>
</dbReference>
<evidence type="ECO:0000256" key="4">
    <source>
        <dbReference type="ARBA" id="ARBA00022982"/>
    </source>
</evidence>
<dbReference type="InterPro" id="IPR008168">
    <property type="entry name" value="Cyt_C_IC"/>
</dbReference>
<protein>
    <submittedName>
        <fullName evidence="10">Cbb3-type cytochrome c oxidase N-terminal domain-containing protein</fullName>
    </submittedName>
</protein>
<evidence type="ECO:0000259" key="9">
    <source>
        <dbReference type="PROSITE" id="PS51007"/>
    </source>
</evidence>
<name>A0ABU9EE48_9BACT</name>
<evidence type="ECO:0000256" key="1">
    <source>
        <dbReference type="ARBA" id="ARBA00022448"/>
    </source>
</evidence>
<dbReference type="Proteomes" id="UP001484239">
    <property type="component" value="Unassembled WGS sequence"/>
</dbReference>
<keyword evidence="8" id="KW-1133">Transmembrane helix</keyword>
<dbReference type="PANTHER" id="PTHR33751:SF1">
    <property type="entry name" value="CBB3-TYPE CYTOCHROME C OXIDASE SUBUNIT FIXP"/>
    <property type="match status" value="1"/>
</dbReference>
<dbReference type="PROSITE" id="PS51007">
    <property type="entry name" value="CYTC"/>
    <property type="match status" value="1"/>
</dbReference>
<dbReference type="InterPro" id="IPR036909">
    <property type="entry name" value="Cyt_c-like_dom_sf"/>
</dbReference>
<evidence type="ECO:0000256" key="3">
    <source>
        <dbReference type="ARBA" id="ARBA00022723"/>
    </source>
</evidence>
<keyword evidence="5 6" id="KW-0408">Iron</keyword>